<accession>A0A8R1V2C6</accession>
<proteinExistence type="predicted"/>
<gene>
    <name evidence="2" type="primary">WBGene00304394</name>
</gene>
<feature type="compositionally biased region" description="Low complexity" evidence="1">
    <location>
        <begin position="1"/>
        <end position="10"/>
    </location>
</feature>
<reference evidence="2" key="2">
    <citation type="submission" date="2022-06" db="UniProtKB">
        <authorList>
            <consortium name="EnsemblMetazoa"/>
        </authorList>
    </citation>
    <scope>IDENTIFICATION</scope>
    <source>
        <strain evidence="2">PS312</strain>
    </source>
</reference>
<evidence type="ECO:0000256" key="1">
    <source>
        <dbReference type="SAM" id="MobiDB-lite"/>
    </source>
</evidence>
<dbReference type="Proteomes" id="UP000005239">
    <property type="component" value="Unassembled WGS sequence"/>
</dbReference>
<reference evidence="3" key="1">
    <citation type="journal article" date="2008" name="Nat. Genet.">
        <title>The Pristionchus pacificus genome provides a unique perspective on nematode lifestyle and parasitism.</title>
        <authorList>
            <person name="Dieterich C."/>
            <person name="Clifton S.W."/>
            <person name="Schuster L.N."/>
            <person name="Chinwalla A."/>
            <person name="Delehaunty K."/>
            <person name="Dinkelacker I."/>
            <person name="Fulton L."/>
            <person name="Fulton R."/>
            <person name="Godfrey J."/>
            <person name="Minx P."/>
            <person name="Mitreva M."/>
            <person name="Roeseler W."/>
            <person name="Tian H."/>
            <person name="Witte H."/>
            <person name="Yang S.P."/>
            <person name="Wilson R.K."/>
            <person name="Sommer R.J."/>
        </authorList>
    </citation>
    <scope>NUCLEOTIDE SEQUENCE [LARGE SCALE GENOMIC DNA]</scope>
    <source>
        <strain evidence="3">PS312</strain>
    </source>
</reference>
<sequence length="144" mass="15925">MAGSESSFSHFESEANEGSYSSPLHSPSHRHSESDGSPASSMAYSSLTGGVALQKVRQIASTQGEVLPFTPDGIYALAKVAELFVDHLLRETMELHDENIDYDELADTIQNDEDLSFLHDFFPTRISFEEAQAKMAEKIHDDDD</sequence>
<evidence type="ECO:0008006" key="4">
    <source>
        <dbReference type="Google" id="ProtNLM"/>
    </source>
</evidence>
<dbReference type="InterPro" id="IPR009072">
    <property type="entry name" value="Histone-fold"/>
</dbReference>
<feature type="region of interest" description="Disordered" evidence="1">
    <location>
        <begin position="1"/>
        <end position="43"/>
    </location>
</feature>
<protein>
    <recommendedName>
        <fullName evidence="4">Transcription factor CBF/NF-Y/archaeal histone domain-containing protein</fullName>
    </recommendedName>
</protein>
<dbReference type="Gene3D" id="1.10.20.10">
    <property type="entry name" value="Histone, subunit A"/>
    <property type="match status" value="1"/>
</dbReference>
<evidence type="ECO:0000313" key="3">
    <source>
        <dbReference type="Proteomes" id="UP000005239"/>
    </source>
</evidence>
<evidence type="ECO:0000313" key="2">
    <source>
        <dbReference type="EnsemblMetazoa" id="PPA46615.1"/>
    </source>
</evidence>
<dbReference type="GO" id="GO:0046982">
    <property type="term" value="F:protein heterodimerization activity"/>
    <property type="evidence" value="ECO:0007669"/>
    <property type="project" value="InterPro"/>
</dbReference>
<dbReference type="AlphaFoldDB" id="A0A8R1V2C6"/>
<keyword evidence="3" id="KW-1185">Reference proteome</keyword>
<name>A0A8R1V2C6_PRIPA</name>
<dbReference type="OrthoDB" id="1291358at2759"/>
<organism evidence="2 3">
    <name type="scientific">Pristionchus pacificus</name>
    <name type="common">Parasitic nematode worm</name>
    <dbReference type="NCBI Taxonomy" id="54126"/>
    <lineage>
        <taxon>Eukaryota</taxon>
        <taxon>Metazoa</taxon>
        <taxon>Ecdysozoa</taxon>
        <taxon>Nematoda</taxon>
        <taxon>Chromadorea</taxon>
        <taxon>Rhabditida</taxon>
        <taxon>Rhabditina</taxon>
        <taxon>Diplogasteromorpha</taxon>
        <taxon>Diplogasteroidea</taxon>
        <taxon>Neodiplogasteridae</taxon>
        <taxon>Pristionchus</taxon>
    </lineage>
</organism>
<dbReference type="SUPFAM" id="SSF47113">
    <property type="entry name" value="Histone-fold"/>
    <property type="match status" value="1"/>
</dbReference>
<dbReference type="EnsemblMetazoa" id="PPA46615.1">
    <property type="protein sequence ID" value="PPA46615.1"/>
    <property type="gene ID" value="WBGene00304394"/>
</dbReference>